<evidence type="ECO:0000313" key="2">
    <source>
        <dbReference type="EMBL" id="ETN44602.1"/>
    </source>
</evidence>
<accession>W2S7E0</accession>
<dbReference type="Proteomes" id="UP000030752">
    <property type="component" value="Unassembled WGS sequence"/>
</dbReference>
<dbReference type="InParanoid" id="W2S7E0"/>
<dbReference type="InterPro" id="IPR011333">
    <property type="entry name" value="SKP1/BTB/POZ_sf"/>
</dbReference>
<keyword evidence="3" id="KW-1185">Reference proteome</keyword>
<feature type="domain" description="BTB" evidence="1">
    <location>
        <begin position="11"/>
        <end position="80"/>
    </location>
</feature>
<dbReference type="AlphaFoldDB" id="W2S7E0"/>
<dbReference type="OrthoDB" id="9997739at2759"/>
<dbReference type="SUPFAM" id="SSF54695">
    <property type="entry name" value="POZ domain"/>
    <property type="match status" value="1"/>
</dbReference>
<gene>
    <name evidence="2" type="ORF">HMPREF1541_10272</name>
</gene>
<dbReference type="InterPro" id="IPR000210">
    <property type="entry name" value="BTB/POZ_dom"/>
</dbReference>
<reference evidence="2 3" key="1">
    <citation type="submission" date="2013-03" db="EMBL/GenBank/DDBJ databases">
        <title>The Genome Sequence of Phialophora europaea CBS 101466.</title>
        <authorList>
            <consortium name="The Broad Institute Genomics Platform"/>
            <person name="Cuomo C."/>
            <person name="de Hoog S."/>
            <person name="Gorbushina A."/>
            <person name="Walker B."/>
            <person name="Young S.K."/>
            <person name="Zeng Q."/>
            <person name="Gargeya S."/>
            <person name="Fitzgerald M."/>
            <person name="Haas B."/>
            <person name="Abouelleil A."/>
            <person name="Allen A.W."/>
            <person name="Alvarado L."/>
            <person name="Arachchi H.M."/>
            <person name="Berlin A.M."/>
            <person name="Chapman S.B."/>
            <person name="Gainer-Dewar J."/>
            <person name="Goldberg J."/>
            <person name="Griggs A."/>
            <person name="Gujja S."/>
            <person name="Hansen M."/>
            <person name="Howarth C."/>
            <person name="Imamovic A."/>
            <person name="Ireland A."/>
            <person name="Larimer J."/>
            <person name="McCowan C."/>
            <person name="Murphy C."/>
            <person name="Pearson M."/>
            <person name="Poon T.W."/>
            <person name="Priest M."/>
            <person name="Roberts A."/>
            <person name="Saif S."/>
            <person name="Shea T."/>
            <person name="Sisk P."/>
            <person name="Sykes S."/>
            <person name="Wortman J."/>
            <person name="Nusbaum C."/>
            <person name="Birren B."/>
        </authorList>
    </citation>
    <scope>NUCLEOTIDE SEQUENCE [LARGE SCALE GENOMIC DNA]</scope>
    <source>
        <strain evidence="2 3">CBS 101466</strain>
    </source>
</reference>
<dbReference type="GeneID" id="19977611"/>
<dbReference type="RefSeq" id="XP_008713165.1">
    <property type="nucleotide sequence ID" value="XM_008714943.1"/>
</dbReference>
<dbReference type="VEuPathDB" id="FungiDB:HMPREF1541_10272"/>
<protein>
    <recommendedName>
        <fullName evidence="1">BTB domain-containing protein</fullName>
    </recommendedName>
</protein>
<sequence>MVDFNTLLKTASLTFLLGPGAEPMHTHPAIFEGLSAPLSAMVSNGMRESHERTATLSDIDPQTFVLFSEYAYTGMYRAPPKQGESAVGIRTPRLVYKHCGSCGLRRNVYDCNAKECVYDGILITDDDTLYLCLLWRSVAEIS</sequence>
<dbReference type="HOGENOM" id="CLU_1815712_0_0_1"/>
<dbReference type="EMBL" id="KB822714">
    <property type="protein sequence ID" value="ETN44602.1"/>
    <property type="molecule type" value="Genomic_DNA"/>
</dbReference>
<evidence type="ECO:0000313" key="3">
    <source>
        <dbReference type="Proteomes" id="UP000030752"/>
    </source>
</evidence>
<dbReference type="PROSITE" id="PS50097">
    <property type="entry name" value="BTB"/>
    <property type="match status" value="1"/>
</dbReference>
<organism evidence="2 3">
    <name type="scientific">Cyphellophora europaea (strain CBS 101466)</name>
    <name type="common">Phialophora europaea</name>
    <dbReference type="NCBI Taxonomy" id="1220924"/>
    <lineage>
        <taxon>Eukaryota</taxon>
        <taxon>Fungi</taxon>
        <taxon>Dikarya</taxon>
        <taxon>Ascomycota</taxon>
        <taxon>Pezizomycotina</taxon>
        <taxon>Eurotiomycetes</taxon>
        <taxon>Chaetothyriomycetidae</taxon>
        <taxon>Chaetothyriales</taxon>
        <taxon>Cyphellophoraceae</taxon>
        <taxon>Cyphellophora</taxon>
    </lineage>
</organism>
<proteinExistence type="predicted"/>
<dbReference type="Gene3D" id="3.30.710.10">
    <property type="entry name" value="Potassium Channel Kv1.1, Chain A"/>
    <property type="match status" value="1"/>
</dbReference>
<evidence type="ECO:0000259" key="1">
    <source>
        <dbReference type="PROSITE" id="PS50097"/>
    </source>
</evidence>
<name>W2S7E0_CYPE1</name>